<keyword evidence="2" id="KW-0472">Membrane</keyword>
<dbReference type="OrthoDB" id="176190at2"/>
<evidence type="ECO:0000256" key="1">
    <source>
        <dbReference type="SAM" id="MobiDB-lite"/>
    </source>
</evidence>
<keyword evidence="2" id="KW-0812">Transmembrane</keyword>
<keyword evidence="2" id="KW-1133">Transmembrane helix</keyword>
<protein>
    <recommendedName>
        <fullName evidence="5">Transmembrane protein</fullName>
    </recommendedName>
</protein>
<dbReference type="PATRIC" id="fig|749927.5.peg.1076"/>
<proteinExistence type="predicted"/>
<feature type="transmembrane region" description="Helical" evidence="2">
    <location>
        <begin position="361"/>
        <end position="382"/>
    </location>
</feature>
<gene>
    <name evidence="3" type="ordered locus">AMED_1046</name>
</gene>
<reference evidence="3 4" key="1">
    <citation type="journal article" date="2010" name="Cell Res.">
        <title>Complete genome sequence of the rifamycin SV-producing Amycolatopsis mediterranei U32 revealed its genetic characteristics in phylogeny and metabolism.</title>
        <authorList>
            <person name="Zhao W."/>
            <person name="Zhong Y."/>
            <person name="Yuan H."/>
            <person name="Wang J."/>
            <person name="Zheng H."/>
            <person name="Wang Y."/>
            <person name="Cen X."/>
            <person name="Xu F."/>
            <person name="Bai J."/>
            <person name="Han X."/>
            <person name="Lu G."/>
            <person name="Zhu Y."/>
            <person name="Shao Z."/>
            <person name="Yan H."/>
            <person name="Li C."/>
            <person name="Peng N."/>
            <person name="Zhang Z."/>
            <person name="Zhang Y."/>
            <person name="Lin W."/>
            <person name="Fan Y."/>
            <person name="Qin Z."/>
            <person name="Hu Y."/>
            <person name="Zhu B."/>
            <person name="Wang S."/>
            <person name="Ding X."/>
            <person name="Zhao G.P."/>
        </authorList>
    </citation>
    <scope>NUCLEOTIDE SEQUENCE [LARGE SCALE GENOMIC DNA]</scope>
    <source>
        <strain evidence="4">U-32</strain>
    </source>
</reference>
<feature type="transmembrane region" description="Helical" evidence="2">
    <location>
        <begin position="314"/>
        <end position="333"/>
    </location>
</feature>
<dbReference type="GeneID" id="92868840"/>
<dbReference type="AlphaFoldDB" id="A0A0H3CX14"/>
<name>A0A0H3CX14_AMYMU</name>
<evidence type="ECO:0000313" key="4">
    <source>
        <dbReference type="Proteomes" id="UP000000328"/>
    </source>
</evidence>
<dbReference type="KEGG" id="amd:AMED_1046"/>
<feature type="transmembrane region" description="Helical" evidence="2">
    <location>
        <begin position="339"/>
        <end position="356"/>
    </location>
</feature>
<organism evidence="3 4">
    <name type="scientific">Amycolatopsis mediterranei (strain U-32)</name>
    <dbReference type="NCBI Taxonomy" id="749927"/>
    <lineage>
        <taxon>Bacteria</taxon>
        <taxon>Bacillati</taxon>
        <taxon>Actinomycetota</taxon>
        <taxon>Actinomycetes</taxon>
        <taxon>Pseudonocardiales</taxon>
        <taxon>Pseudonocardiaceae</taxon>
        <taxon>Amycolatopsis</taxon>
    </lineage>
</organism>
<sequence>MKDLVKDPAPVTGQDVGPAGGEAAGDTGSRKLGDRFRAWRLVVEAPSRATLLISGLLTILTWQLPAFSPIEPKGDYDYGLLIAMARHFGLSFGDRIATTYGPLYFLAIPSTTVRAEVAVGFLFWFVFTTGCLAACFQAFQGRIGTRWAWVACGALAVSFSIVPLTGVITATPGFVAVLAVCHALGLLPKWAERAFPVVMGLVTAAMLLTKFSVGLMCGPIVLGAVLVRPGRRLREFAEFAVSGVVGLVLLWIVAGQPPTQVVQYVVRALSVGSGHAQSMGLEPTNSAWEYLVAAAVTIVLAVGVARIKVDGWRWPLWLGLLAAGWLLFKQGFVRHDSHSAQYFAVLFALGVLFAVLQRSAVLAMVAAVSLLAQAASFGGGLWTIDPVHSLHTFADGATIVASGSHRDAVQEDARAELRKRTDIPQRFLTRIGTQPVRSEPFDQAIAWTYGLTPAIPPTLLNYGAYTELLDKMNESWIADDVNAPRFVIRENTRITLDGRFALWDPPRTELAETCRYTLVDSTDRWQLLERGPNRCGAERELSSTHLAAGQSVPVPTAADGVVVARVYPEQSLAERAWGFLFKPDDLNVSLDGEAFRLPWTHSDAPLMVSAPQEPSVKLAGRPLQAGNLSMSAPGRVVFSVVGRK</sequence>
<feature type="region of interest" description="Disordered" evidence="1">
    <location>
        <begin position="1"/>
        <end position="28"/>
    </location>
</feature>
<evidence type="ECO:0000256" key="2">
    <source>
        <dbReference type="SAM" id="Phobius"/>
    </source>
</evidence>
<dbReference type="Proteomes" id="UP000000328">
    <property type="component" value="Chromosome"/>
</dbReference>
<feature type="transmembrane region" description="Helical" evidence="2">
    <location>
        <begin position="117"/>
        <end position="136"/>
    </location>
</feature>
<dbReference type="EMBL" id="CP002000">
    <property type="protein sequence ID" value="ADJ42863.1"/>
    <property type="molecule type" value="Genomic_DNA"/>
</dbReference>
<dbReference type="eggNOG" id="ENOG50346CN">
    <property type="taxonomic scope" value="Bacteria"/>
</dbReference>
<evidence type="ECO:0000313" key="3">
    <source>
        <dbReference type="EMBL" id="ADJ42863.1"/>
    </source>
</evidence>
<feature type="transmembrane region" description="Helical" evidence="2">
    <location>
        <begin position="194"/>
        <end position="227"/>
    </location>
</feature>
<evidence type="ECO:0008006" key="5">
    <source>
        <dbReference type="Google" id="ProtNLM"/>
    </source>
</evidence>
<dbReference type="RefSeq" id="WP_013222954.1">
    <property type="nucleotide sequence ID" value="NC_014318.1"/>
</dbReference>
<dbReference type="HOGENOM" id="CLU_028863_0_0_11"/>
<feature type="transmembrane region" description="Helical" evidence="2">
    <location>
        <begin position="236"/>
        <end position="254"/>
    </location>
</feature>
<accession>A0A0H3CX14</accession>
<feature type="transmembrane region" description="Helical" evidence="2">
    <location>
        <begin position="287"/>
        <end position="307"/>
    </location>
</feature>
<feature type="transmembrane region" description="Helical" evidence="2">
    <location>
        <begin position="148"/>
        <end position="174"/>
    </location>
</feature>